<comment type="caution">
    <text evidence="1">The sequence shown here is derived from an EMBL/GenBank/DDBJ whole genome shotgun (WGS) entry which is preliminary data.</text>
</comment>
<protein>
    <submittedName>
        <fullName evidence="1">Uncharacterized protein</fullName>
    </submittedName>
</protein>
<accession>A0A2A7B6U6</accession>
<evidence type="ECO:0000313" key="2">
    <source>
        <dbReference type="Proteomes" id="UP000220904"/>
    </source>
</evidence>
<dbReference type="EMBL" id="NOUV01000014">
    <property type="protein sequence ID" value="PDX86992.1"/>
    <property type="molecule type" value="Genomic_DNA"/>
</dbReference>
<evidence type="ECO:0000313" key="1">
    <source>
        <dbReference type="EMBL" id="PDX86992.1"/>
    </source>
</evidence>
<dbReference type="Proteomes" id="UP000220904">
    <property type="component" value="Unassembled WGS sequence"/>
</dbReference>
<organism evidence="1 2">
    <name type="scientific">Faecalibacterium prausnitzii</name>
    <dbReference type="NCBI Taxonomy" id="853"/>
    <lineage>
        <taxon>Bacteria</taxon>
        <taxon>Bacillati</taxon>
        <taxon>Bacillota</taxon>
        <taxon>Clostridia</taxon>
        <taxon>Eubacteriales</taxon>
        <taxon>Oscillospiraceae</taxon>
        <taxon>Faecalibacterium</taxon>
    </lineage>
</organism>
<dbReference type="AlphaFoldDB" id="A0A2A7B6U6"/>
<reference evidence="1 2" key="1">
    <citation type="journal article" date="2017" name="Front. Microbiol.">
        <title>New Insights into the Diversity of the Genus Faecalibacterium.</title>
        <authorList>
            <person name="Benevides L."/>
            <person name="Burman S."/>
            <person name="Martin R."/>
            <person name="Robert V."/>
            <person name="Thomas M."/>
            <person name="Miquel S."/>
            <person name="Chain F."/>
            <person name="Sokol H."/>
            <person name="Bermudez-Humaran L.G."/>
            <person name="Morrison M."/>
            <person name="Langella P."/>
            <person name="Azevedo V.A."/>
            <person name="Chatel J.M."/>
            <person name="Soares S."/>
        </authorList>
    </citation>
    <scope>NUCLEOTIDE SEQUENCE [LARGE SCALE GENOMIC DNA]</scope>
    <source>
        <strain evidence="1 2">AHMP21</strain>
    </source>
</reference>
<name>A0A2A7B6U6_9FIRM</name>
<sequence length="61" mass="6829">MLLDYVRNRTLNLVYTLSNYAADPDVYGELLRIAQQAKDDADSGIDPGDRLDCINGRVVEL</sequence>
<proteinExistence type="predicted"/>
<gene>
    <name evidence="1" type="ORF">CHR60_09775</name>
</gene>